<dbReference type="PANTHER" id="PTHR30160:SF15">
    <property type="entry name" value="GLYCOSYLTRANSFERASE HI_0523-RELATED"/>
    <property type="match status" value="1"/>
</dbReference>
<evidence type="ECO:0000313" key="3">
    <source>
        <dbReference type="EMBL" id="PZP43808.1"/>
    </source>
</evidence>
<organism evidence="3 4">
    <name type="scientific">Pseudopedobacter saltans</name>
    <dbReference type="NCBI Taxonomy" id="151895"/>
    <lineage>
        <taxon>Bacteria</taxon>
        <taxon>Pseudomonadati</taxon>
        <taxon>Bacteroidota</taxon>
        <taxon>Sphingobacteriia</taxon>
        <taxon>Sphingobacteriales</taxon>
        <taxon>Sphingobacteriaceae</taxon>
        <taxon>Pseudopedobacter</taxon>
    </lineage>
</organism>
<dbReference type="InterPro" id="IPR002201">
    <property type="entry name" value="Glyco_trans_9"/>
</dbReference>
<protein>
    <submittedName>
        <fullName evidence="3">Glycosyl transferase family 9</fullName>
    </submittedName>
</protein>
<evidence type="ECO:0000313" key="4">
    <source>
        <dbReference type="Proteomes" id="UP000249645"/>
    </source>
</evidence>
<keyword evidence="2 3" id="KW-0808">Transferase</keyword>
<dbReference type="Pfam" id="PF01075">
    <property type="entry name" value="Glyco_transf_9"/>
    <property type="match status" value="1"/>
</dbReference>
<accession>A0A2W5EKQ9</accession>
<proteinExistence type="predicted"/>
<feature type="non-terminal residue" evidence="3">
    <location>
        <position position="295"/>
    </location>
</feature>
<dbReference type="AlphaFoldDB" id="A0A2W5EKQ9"/>
<evidence type="ECO:0000256" key="1">
    <source>
        <dbReference type="ARBA" id="ARBA00022676"/>
    </source>
</evidence>
<sequence>MTRTKHILICRNDALGDTILALPCCGLIKKHFPHVKISFLGRSYTKPIIDMSSNVDHFINYEDLVNLAEDDLKAFFADTHIDTAIHLRADKHLAALIKKAGIKRRIGTFHSIHHLSTCNRWVNFSRSKSHLNEAQLDIKMLRAIGIKVIPELKDLPQYYGFNNIPQLSPKTKMDILDNNKFNLILHPLTTGNGPEWGLENFSMLLEDLDKSIFNIIIGGSQQDMEKMASFLQSNEGKYQHVSGNLSLDQYIALIDASDGVVAGSTGPAHIAAALGKKTLGLYTDLPTKNVERWGP</sequence>
<dbReference type="GO" id="GO:0008713">
    <property type="term" value="F:ADP-heptose-lipopolysaccharide heptosyltransferase activity"/>
    <property type="evidence" value="ECO:0007669"/>
    <property type="project" value="TreeGrafter"/>
</dbReference>
<dbReference type="SUPFAM" id="SSF53756">
    <property type="entry name" value="UDP-Glycosyltransferase/glycogen phosphorylase"/>
    <property type="match status" value="1"/>
</dbReference>
<dbReference type="EMBL" id="QFOI01000351">
    <property type="protein sequence ID" value="PZP43808.1"/>
    <property type="molecule type" value="Genomic_DNA"/>
</dbReference>
<comment type="caution">
    <text evidence="3">The sequence shown here is derived from an EMBL/GenBank/DDBJ whole genome shotgun (WGS) entry which is preliminary data.</text>
</comment>
<evidence type="ECO:0000256" key="2">
    <source>
        <dbReference type="ARBA" id="ARBA00022679"/>
    </source>
</evidence>
<dbReference type="GO" id="GO:0009244">
    <property type="term" value="P:lipopolysaccharide core region biosynthetic process"/>
    <property type="evidence" value="ECO:0007669"/>
    <property type="project" value="TreeGrafter"/>
</dbReference>
<keyword evidence="1" id="KW-0328">Glycosyltransferase</keyword>
<dbReference type="Gene3D" id="3.40.50.2000">
    <property type="entry name" value="Glycogen Phosphorylase B"/>
    <property type="match status" value="2"/>
</dbReference>
<gene>
    <name evidence="3" type="ORF">DI598_15305</name>
</gene>
<dbReference type="GO" id="GO:0005829">
    <property type="term" value="C:cytosol"/>
    <property type="evidence" value="ECO:0007669"/>
    <property type="project" value="TreeGrafter"/>
</dbReference>
<name>A0A2W5EKQ9_9SPHI</name>
<dbReference type="InterPro" id="IPR051199">
    <property type="entry name" value="LPS_LOS_Heptosyltrfase"/>
</dbReference>
<dbReference type="PANTHER" id="PTHR30160">
    <property type="entry name" value="TETRAACYLDISACCHARIDE 4'-KINASE-RELATED"/>
    <property type="match status" value="1"/>
</dbReference>
<reference evidence="3 4" key="1">
    <citation type="submission" date="2017-11" db="EMBL/GenBank/DDBJ databases">
        <title>Infants hospitalized years apart are colonized by the same room-sourced microbial strains.</title>
        <authorList>
            <person name="Brooks B."/>
            <person name="Olm M.R."/>
            <person name="Firek B.A."/>
            <person name="Baker R."/>
            <person name="Thomas B.C."/>
            <person name="Morowitz M.J."/>
            <person name="Banfield J.F."/>
        </authorList>
    </citation>
    <scope>NUCLEOTIDE SEQUENCE [LARGE SCALE GENOMIC DNA]</scope>
    <source>
        <strain evidence="3">S2_009_000_R2_76</strain>
    </source>
</reference>
<dbReference type="Proteomes" id="UP000249645">
    <property type="component" value="Unassembled WGS sequence"/>
</dbReference>
<dbReference type="CDD" id="cd03789">
    <property type="entry name" value="GT9_LPS_heptosyltransferase"/>
    <property type="match status" value="1"/>
</dbReference>